<gene>
    <name evidence="1" type="ORF">rCG_61463</name>
</gene>
<name>A6HCB0_RAT</name>
<reference evidence="2" key="1">
    <citation type="submission" date="2005-09" db="EMBL/GenBank/DDBJ databases">
        <authorList>
            <person name="Mural R.J."/>
            <person name="Li P.W."/>
            <person name="Adams M.D."/>
            <person name="Amanatides P.G."/>
            <person name="Baden-Tillson H."/>
            <person name="Barnstead M."/>
            <person name="Chin S.H."/>
            <person name="Dew I."/>
            <person name="Evans C.A."/>
            <person name="Ferriera S."/>
            <person name="Flanigan M."/>
            <person name="Fosler C."/>
            <person name="Glodek A."/>
            <person name="Gu Z."/>
            <person name="Holt R.A."/>
            <person name="Jennings D."/>
            <person name="Kraft C.L."/>
            <person name="Lu F."/>
            <person name="Nguyen T."/>
            <person name="Nusskern D.R."/>
            <person name="Pfannkoch C.M."/>
            <person name="Sitter C."/>
            <person name="Sutton G.G."/>
            <person name="Venter J.C."/>
            <person name="Wang Z."/>
            <person name="Woodage T."/>
            <person name="Zheng X.H."/>
            <person name="Zhong F."/>
        </authorList>
    </citation>
    <scope>NUCLEOTIDE SEQUENCE [LARGE SCALE GENOMIC DNA]</scope>
    <source>
        <strain>BN</strain>
        <strain evidence="2">Sprague-Dawley</strain>
    </source>
</reference>
<organism evidence="1 2">
    <name type="scientific">Rattus norvegicus</name>
    <name type="common">Rat</name>
    <dbReference type="NCBI Taxonomy" id="10116"/>
    <lineage>
        <taxon>Eukaryota</taxon>
        <taxon>Metazoa</taxon>
        <taxon>Chordata</taxon>
        <taxon>Craniata</taxon>
        <taxon>Vertebrata</taxon>
        <taxon>Euteleostomi</taxon>
        <taxon>Mammalia</taxon>
        <taxon>Eutheria</taxon>
        <taxon>Euarchontoglires</taxon>
        <taxon>Glires</taxon>
        <taxon>Rodentia</taxon>
        <taxon>Myomorpha</taxon>
        <taxon>Muroidea</taxon>
        <taxon>Muridae</taxon>
        <taxon>Murinae</taxon>
        <taxon>Rattus</taxon>
    </lineage>
</organism>
<accession>A6HCB0</accession>
<sequence length="50" mass="5466">MATEKGPSDVRPCSQLCRIAGVEPSDTGSCTVAKHRYSFRFGNKSRLFSS</sequence>
<dbReference type="AlphaFoldDB" id="A6HCB0"/>
<protein>
    <submittedName>
        <fullName evidence="1">RCG61463</fullName>
    </submittedName>
</protein>
<evidence type="ECO:0000313" key="1">
    <source>
        <dbReference type="EMBL" id="EDM03665.1"/>
    </source>
</evidence>
<dbReference type="Proteomes" id="UP000234681">
    <property type="component" value="Chromosome 6"/>
</dbReference>
<dbReference type="EMBL" id="CH473947">
    <property type="protein sequence ID" value="EDM03665.1"/>
    <property type="molecule type" value="Genomic_DNA"/>
</dbReference>
<evidence type="ECO:0000313" key="2">
    <source>
        <dbReference type="Proteomes" id="UP000234681"/>
    </source>
</evidence>
<proteinExistence type="predicted"/>